<keyword evidence="3" id="KW-0732">Signal</keyword>
<dbReference type="GO" id="GO:0042597">
    <property type="term" value="C:periplasmic space"/>
    <property type="evidence" value="ECO:0007669"/>
    <property type="project" value="UniProtKB-ARBA"/>
</dbReference>
<dbReference type="EMBL" id="PEYO01000014">
    <property type="protein sequence ID" value="PIU03557.1"/>
    <property type="molecule type" value="Genomic_DNA"/>
</dbReference>
<dbReference type="PIRSF" id="PIRSF002741">
    <property type="entry name" value="MppA"/>
    <property type="match status" value="1"/>
</dbReference>
<keyword evidence="4" id="KW-0472">Membrane</keyword>
<proteinExistence type="inferred from homology"/>
<keyword evidence="4" id="KW-1133">Transmembrane helix</keyword>
<name>A0A2M6XD63_9BACT</name>
<dbReference type="InterPro" id="IPR030678">
    <property type="entry name" value="Peptide/Ni-bd"/>
</dbReference>
<evidence type="ECO:0000256" key="3">
    <source>
        <dbReference type="ARBA" id="ARBA00022729"/>
    </source>
</evidence>
<dbReference type="PANTHER" id="PTHR30290:SF9">
    <property type="entry name" value="OLIGOPEPTIDE-BINDING PROTEIN APPA"/>
    <property type="match status" value="1"/>
</dbReference>
<dbReference type="GO" id="GO:0015833">
    <property type="term" value="P:peptide transport"/>
    <property type="evidence" value="ECO:0007669"/>
    <property type="project" value="TreeGrafter"/>
</dbReference>
<dbReference type="Gene3D" id="3.10.105.10">
    <property type="entry name" value="Dipeptide-binding Protein, Domain 3"/>
    <property type="match status" value="1"/>
</dbReference>
<evidence type="ECO:0000256" key="4">
    <source>
        <dbReference type="SAM" id="Phobius"/>
    </source>
</evidence>
<dbReference type="AlphaFoldDB" id="A0A2M6XD63"/>
<dbReference type="GO" id="GO:1904680">
    <property type="term" value="F:peptide transmembrane transporter activity"/>
    <property type="evidence" value="ECO:0007669"/>
    <property type="project" value="TreeGrafter"/>
</dbReference>
<evidence type="ECO:0000313" key="6">
    <source>
        <dbReference type="EMBL" id="PIU03557.1"/>
    </source>
</evidence>
<feature type="transmembrane region" description="Helical" evidence="4">
    <location>
        <begin position="21"/>
        <end position="40"/>
    </location>
</feature>
<evidence type="ECO:0000256" key="1">
    <source>
        <dbReference type="ARBA" id="ARBA00005695"/>
    </source>
</evidence>
<evidence type="ECO:0000313" key="7">
    <source>
        <dbReference type="Proteomes" id="UP000228996"/>
    </source>
</evidence>
<protein>
    <recommendedName>
        <fullName evidence="5">Solute-binding protein family 5 domain-containing protein</fullName>
    </recommendedName>
</protein>
<keyword evidence="4" id="KW-0812">Transmembrane</keyword>
<dbReference type="Proteomes" id="UP000228996">
    <property type="component" value="Unassembled WGS sequence"/>
</dbReference>
<evidence type="ECO:0000256" key="2">
    <source>
        <dbReference type="ARBA" id="ARBA00022448"/>
    </source>
</evidence>
<dbReference type="Gene3D" id="3.40.190.10">
    <property type="entry name" value="Periplasmic binding protein-like II"/>
    <property type="match status" value="1"/>
</dbReference>
<keyword evidence="2" id="KW-0813">Transport</keyword>
<evidence type="ECO:0000259" key="5">
    <source>
        <dbReference type="Pfam" id="PF00496"/>
    </source>
</evidence>
<dbReference type="InterPro" id="IPR000914">
    <property type="entry name" value="SBP_5_dom"/>
</dbReference>
<dbReference type="Pfam" id="PF00496">
    <property type="entry name" value="SBP_bac_5"/>
    <property type="match status" value="1"/>
</dbReference>
<comment type="similarity">
    <text evidence="1">Belongs to the bacterial solute-binding protein 5 family.</text>
</comment>
<organism evidence="6 7">
    <name type="scientific">Candidatus Shapirobacteria bacterium CG08_land_8_20_14_0_20_39_18</name>
    <dbReference type="NCBI Taxonomy" id="1974883"/>
    <lineage>
        <taxon>Bacteria</taxon>
        <taxon>Candidatus Shapironibacteriota</taxon>
    </lineage>
</organism>
<dbReference type="GO" id="GO:0043190">
    <property type="term" value="C:ATP-binding cassette (ABC) transporter complex"/>
    <property type="evidence" value="ECO:0007669"/>
    <property type="project" value="InterPro"/>
</dbReference>
<sequence length="441" mass="50553">MKKIRFLYRLLSAFLDRHKKIFFLGFTTGICSFFFLPKLIPLLPKTKAAVRIGMVGRFKIDEIPLEIQDSISLGLTKTDINGNSLPALADNWSVDESGKNYVFTLGDHFWQNSTKVLASDINYNFKDVETKVLDTQKIQYTLKEPFAAFPIIVSKPIFKKGFMGVGNYKVNHITKNGQYLELISLESINNQKPDLKYRFYPSDASIKTAYKLGEINQISGLIDLSGFENWKNIQISPNVHYNQFVGIFFNTAKPPFSDKSFRQSLAYALKKDYGNLKVYGPINPQSWAYNSDVKTYDYDLANAKKLLAKSLGDQKISSVRIKIVTLSSLLKEAESVKQSWEALGLKVEIGAFSSLDNDFDALLAIQEIPDDPDQYNLWHSSQDSNITHFNNPRIDKLLEDGRKTMDKNIRKNIYFDFQRYLAEEIPVIFLYYPTTYNISRK</sequence>
<feature type="domain" description="Solute-binding protein family 5" evidence="5">
    <location>
        <begin position="86"/>
        <end position="381"/>
    </location>
</feature>
<dbReference type="SUPFAM" id="SSF53850">
    <property type="entry name" value="Periplasmic binding protein-like II"/>
    <property type="match status" value="1"/>
</dbReference>
<reference evidence="7" key="1">
    <citation type="submission" date="2017-09" db="EMBL/GenBank/DDBJ databases">
        <title>Depth-based differentiation of microbial function through sediment-hosted aquifers and enrichment of novel symbionts in the deep terrestrial subsurface.</title>
        <authorList>
            <person name="Probst A.J."/>
            <person name="Ladd B."/>
            <person name="Jarett J.K."/>
            <person name="Geller-Mcgrath D.E."/>
            <person name="Sieber C.M.K."/>
            <person name="Emerson J.B."/>
            <person name="Anantharaman K."/>
            <person name="Thomas B.C."/>
            <person name="Malmstrom R."/>
            <person name="Stieglmeier M."/>
            <person name="Klingl A."/>
            <person name="Woyke T."/>
            <person name="Ryan C.M."/>
            <person name="Banfield J.F."/>
        </authorList>
    </citation>
    <scope>NUCLEOTIDE SEQUENCE [LARGE SCALE GENOMIC DNA]</scope>
</reference>
<gene>
    <name evidence="6" type="ORF">COT44_02520</name>
</gene>
<accession>A0A2M6XD63</accession>
<dbReference type="PANTHER" id="PTHR30290">
    <property type="entry name" value="PERIPLASMIC BINDING COMPONENT OF ABC TRANSPORTER"/>
    <property type="match status" value="1"/>
</dbReference>
<dbReference type="Gene3D" id="3.90.76.10">
    <property type="entry name" value="Dipeptide-binding Protein, Domain 1"/>
    <property type="match status" value="1"/>
</dbReference>
<comment type="caution">
    <text evidence="6">The sequence shown here is derived from an EMBL/GenBank/DDBJ whole genome shotgun (WGS) entry which is preliminary data.</text>
</comment>
<dbReference type="InterPro" id="IPR039424">
    <property type="entry name" value="SBP_5"/>
</dbReference>